<proteinExistence type="inferred from homology"/>
<dbReference type="OrthoDB" id="9777133at2"/>
<keyword evidence="3" id="KW-1185">Reference proteome</keyword>
<dbReference type="HAMAP" id="MF_00652">
    <property type="entry name" value="UPF0246"/>
    <property type="match status" value="1"/>
</dbReference>
<reference evidence="2 3" key="1">
    <citation type="journal article" date="2015" name="Genome Announc.">
        <title>Expanding the biotechnology potential of lactobacilli through comparative genomics of 213 strains and associated genera.</title>
        <authorList>
            <person name="Sun Z."/>
            <person name="Harris H.M."/>
            <person name="McCann A."/>
            <person name="Guo C."/>
            <person name="Argimon S."/>
            <person name="Zhang W."/>
            <person name="Yang X."/>
            <person name="Jeffery I.B."/>
            <person name="Cooney J.C."/>
            <person name="Kagawa T.F."/>
            <person name="Liu W."/>
            <person name="Song Y."/>
            <person name="Salvetti E."/>
            <person name="Wrobel A."/>
            <person name="Rasinkangas P."/>
            <person name="Parkhill J."/>
            <person name="Rea M.C."/>
            <person name="O'Sullivan O."/>
            <person name="Ritari J."/>
            <person name="Douillard F.P."/>
            <person name="Paul Ross R."/>
            <person name="Yang R."/>
            <person name="Briner A.E."/>
            <person name="Felis G.E."/>
            <person name="de Vos W.M."/>
            <person name="Barrangou R."/>
            <person name="Klaenhammer T.R."/>
            <person name="Caufield P.W."/>
            <person name="Cui Y."/>
            <person name="Zhang H."/>
            <person name="O'Toole P.W."/>
        </authorList>
    </citation>
    <scope>NUCLEOTIDE SEQUENCE [LARGE SCALE GENOMIC DNA]</scope>
    <source>
        <strain evidence="2 3">DSM 23927</strain>
    </source>
</reference>
<organism evidence="2 3">
    <name type="scientific">Lacticaseibacillus brantae DSM 23927</name>
    <dbReference type="NCBI Taxonomy" id="1423727"/>
    <lineage>
        <taxon>Bacteria</taxon>
        <taxon>Bacillati</taxon>
        <taxon>Bacillota</taxon>
        <taxon>Bacilli</taxon>
        <taxon>Lactobacillales</taxon>
        <taxon>Lactobacillaceae</taxon>
        <taxon>Lacticaseibacillus</taxon>
    </lineage>
</organism>
<dbReference type="EMBL" id="AYZQ01000002">
    <property type="protein sequence ID" value="KRM72035.1"/>
    <property type="molecule type" value="Genomic_DNA"/>
</dbReference>
<dbReference type="InterPro" id="IPR005583">
    <property type="entry name" value="YaaA"/>
</dbReference>
<dbReference type="Proteomes" id="UP000051672">
    <property type="component" value="Unassembled WGS sequence"/>
</dbReference>
<gene>
    <name evidence="2" type="ORF">FC34_GL001018</name>
</gene>
<dbReference type="PATRIC" id="fig|1423727.3.peg.1025"/>
<comment type="similarity">
    <text evidence="1">Belongs to the UPF0246 family.</text>
</comment>
<sequence>MKIIISPAKKMVVDSDSFPVRNQPHFLAETAQIARQLQAMTFSQLKDLWRTNDALTQQNVDRLKHLDLTAQQTPAIIAYSGLQYQYMAPDVFTAPALDYVQANLRILSGFYGVLRPFDGVVPYRLEMQAKLAVGGAKNLYAFWGDKLYQAVSGEPIINLASEEYAKTVRRYLRPDEPFIDVVFAREINGQLKTRATHAKMARGALVRYMAEHQVDNVAALQDFAELNFQFAPEHSTDRRLVFIEP</sequence>
<dbReference type="PANTHER" id="PTHR30283:SF4">
    <property type="entry name" value="PEROXIDE STRESS RESISTANCE PROTEIN YAAA"/>
    <property type="match status" value="1"/>
</dbReference>
<dbReference type="AlphaFoldDB" id="A0A0R2B8Y5"/>
<evidence type="ECO:0000256" key="1">
    <source>
        <dbReference type="HAMAP-Rule" id="MF_00652"/>
    </source>
</evidence>
<accession>A0A0R2B8Y5</accession>
<dbReference type="PANTHER" id="PTHR30283">
    <property type="entry name" value="PEROXIDE STRESS RESPONSE PROTEIN YAAA"/>
    <property type="match status" value="1"/>
</dbReference>
<name>A0A0R2B8Y5_9LACO</name>
<dbReference type="GO" id="GO:0033194">
    <property type="term" value="P:response to hydroperoxide"/>
    <property type="evidence" value="ECO:0007669"/>
    <property type="project" value="TreeGrafter"/>
</dbReference>
<evidence type="ECO:0000313" key="2">
    <source>
        <dbReference type="EMBL" id="KRM72035.1"/>
    </source>
</evidence>
<dbReference type="GO" id="GO:0005829">
    <property type="term" value="C:cytosol"/>
    <property type="evidence" value="ECO:0007669"/>
    <property type="project" value="TreeGrafter"/>
</dbReference>
<evidence type="ECO:0000313" key="3">
    <source>
        <dbReference type="Proteomes" id="UP000051672"/>
    </source>
</evidence>
<dbReference type="Pfam" id="PF03883">
    <property type="entry name" value="H2O2_YaaD"/>
    <property type="match status" value="1"/>
</dbReference>
<protein>
    <recommendedName>
        <fullName evidence="1">UPF0246 protein FC34_GL001018</fullName>
    </recommendedName>
</protein>
<dbReference type="NCBIfam" id="NF002543">
    <property type="entry name" value="PRK02101.1-4"/>
    <property type="match status" value="1"/>
</dbReference>
<comment type="caution">
    <text evidence="2">The sequence shown here is derived from an EMBL/GenBank/DDBJ whole genome shotgun (WGS) entry which is preliminary data.</text>
</comment>
<dbReference type="RefSeq" id="WP_057894309.1">
    <property type="nucleotide sequence ID" value="NZ_AYZQ01000002.1"/>
</dbReference>